<dbReference type="Proteomes" id="UP000682134">
    <property type="component" value="Unassembled WGS sequence"/>
</dbReference>
<feature type="transmembrane region" description="Helical" evidence="1">
    <location>
        <begin position="48"/>
        <end position="66"/>
    </location>
</feature>
<keyword evidence="3" id="KW-1185">Reference proteome</keyword>
<evidence type="ECO:0000313" key="2">
    <source>
        <dbReference type="EMBL" id="MBP0726602.1"/>
    </source>
</evidence>
<organism evidence="2 3">
    <name type="scientific">Gottfriedia endophytica</name>
    <dbReference type="NCBI Taxonomy" id="2820819"/>
    <lineage>
        <taxon>Bacteria</taxon>
        <taxon>Bacillati</taxon>
        <taxon>Bacillota</taxon>
        <taxon>Bacilli</taxon>
        <taxon>Bacillales</taxon>
        <taxon>Bacillaceae</taxon>
        <taxon>Gottfriedia</taxon>
    </lineage>
</organism>
<dbReference type="InterPro" id="IPR046740">
    <property type="entry name" value="DUF6790"/>
</dbReference>
<reference evidence="2" key="1">
    <citation type="submission" date="2021-04" db="EMBL/GenBank/DDBJ databases">
        <title>Genome seq and assembly of Bacillus sp.</title>
        <authorList>
            <person name="Chhetri G."/>
        </authorList>
    </citation>
    <scope>NUCLEOTIDE SEQUENCE</scope>
    <source>
        <strain evidence="2">RG28</strain>
    </source>
</reference>
<gene>
    <name evidence="2" type="ORF">J5Y03_15680</name>
</gene>
<comment type="caution">
    <text evidence="2">The sequence shown here is derived from an EMBL/GenBank/DDBJ whole genome shotgun (WGS) entry which is preliminary data.</text>
</comment>
<dbReference type="EMBL" id="JAGIYQ010000012">
    <property type="protein sequence ID" value="MBP0726602.1"/>
    <property type="molecule type" value="Genomic_DNA"/>
</dbReference>
<dbReference type="Pfam" id="PF20589">
    <property type="entry name" value="DUF6790"/>
    <property type="match status" value="1"/>
</dbReference>
<feature type="transmembrane region" description="Helical" evidence="1">
    <location>
        <begin position="81"/>
        <end position="99"/>
    </location>
</feature>
<sequence length="102" mass="11467">MGHLFNTEQVAKYIGWESNQFQKEVGYADLALGILGVMCKWFHGEFRIAVAIATAVFWCGAGFVHIEDIRKNKNHNTGNGWNHVIFSNFLVPLITLLLVSTT</sequence>
<name>A0A940SHV8_9BACI</name>
<keyword evidence="1" id="KW-0812">Transmembrane</keyword>
<keyword evidence="1" id="KW-0472">Membrane</keyword>
<accession>A0A940SHV8</accession>
<proteinExistence type="predicted"/>
<dbReference type="AlphaFoldDB" id="A0A940SHV8"/>
<evidence type="ECO:0000256" key="1">
    <source>
        <dbReference type="SAM" id="Phobius"/>
    </source>
</evidence>
<evidence type="ECO:0000313" key="3">
    <source>
        <dbReference type="Proteomes" id="UP000682134"/>
    </source>
</evidence>
<keyword evidence="1" id="KW-1133">Transmembrane helix</keyword>
<protein>
    <submittedName>
        <fullName evidence="2">Uncharacterized protein</fullName>
    </submittedName>
</protein>